<organism evidence="1 2">
    <name type="scientific">Tanacetum coccineum</name>
    <dbReference type="NCBI Taxonomy" id="301880"/>
    <lineage>
        <taxon>Eukaryota</taxon>
        <taxon>Viridiplantae</taxon>
        <taxon>Streptophyta</taxon>
        <taxon>Embryophyta</taxon>
        <taxon>Tracheophyta</taxon>
        <taxon>Spermatophyta</taxon>
        <taxon>Magnoliopsida</taxon>
        <taxon>eudicotyledons</taxon>
        <taxon>Gunneridae</taxon>
        <taxon>Pentapetalae</taxon>
        <taxon>asterids</taxon>
        <taxon>campanulids</taxon>
        <taxon>Asterales</taxon>
        <taxon>Asteraceae</taxon>
        <taxon>Asteroideae</taxon>
        <taxon>Anthemideae</taxon>
        <taxon>Anthemidinae</taxon>
        <taxon>Tanacetum</taxon>
    </lineage>
</organism>
<name>A0ABQ4YX70_9ASTR</name>
<reference evidence="1" key="1">
    <citation type="journal article" date="2022" name="Int. J. Mol. Sci.">
        <title>Draft Genome of Tanacetum Coccineum: Genomic Comparison of Closely Related Tanacetum-Family Plants.</title>
        <authorList>
            <person name="Yamashiro T."/>
            <person name="Shiraishi A."/>
            <person name="Nakayama K."/>
            <person name="Satake H."/>
        </authorList>
    </citation>
    <scope>NUCLEOTIDE SEQUENCE</scope>
</reference>
<sequence length="113" mass="13133">MLGMEYHNKADRNEKPFHVVIDRAQEFLMHQGIHHFADVPEILHAYSFGTPITKIKGSGLICKMFEEPHNSLADLGYLGPLHNYYNMFVDHMHQPLEDLWQRCINKGTLEKVS</sequence>
<proteinExistence type="predicted"/>
<protein>
    <submittedName>
        <fullName evidence="1">Uncharacterized protein</fullName>
    </submittedName>
</protein>
<comment type="caution">
    <text evidence="1">The sequence shown here is derived from an EMBL/GenBank/DDBJ whole genome shotgun (WGS) entry which is preliminary data.</text>
</comment>
<accession>A0ABQ4YX70</accession>
<evidence type="ECO:0000313" key="1">
    <source>
        <dbReference type="EMBL" id="GJS82454.1"/>
    </source>
</evidence>
<evidence type="ECO:0000313" key="2">
    <source>
        <dbReference type="Proteomes" id="UP001151760"/>
    </source>
</evidence>
<reference evidence="1" key="2">
    <citation type="submission" date="2022-01" db="EMBL/GenBank/DDBJ databases">
        <authorList>
            <person name="Yamashiro T."/>
            <person name="Shiraishi A."/>
            <person name="Satake H."/>
            <person name="Nakayama K."/>
        </authorList>
    </citation>
    <scope>NUCLEOTIDE SEQUENCE</scope>
</reference>
<keyword evidence="2" id="KW-1185">Reference proteome</keyword>
<gene>
    <name evidence="1" type="ORF">Tco_0748995</name>
</gene>
<dbReference type="Proteomes" id="UP001151760">
    <property type="component" value="Unassembled WGS sequence"/>
</dbReference>
<dbReference type="EMBL" id="BQNB010010826">
    <property type="protein sequence ID" value="GJS82454.1"/>
    <property type="molecule type" value="Genomic_DNA"/>
</dbReference>